<dbReference type="EMBL" id="JAJAGQ010000011">
    <property type="protein sequence ID" value="KAJ8549408.1"/>
    <property type="molecule type" value="Genomic_DNA"/>
</dbReference>
<protein>
    <submittedName>
        <fullName evidence="1">Uncharacterized protein</fullName>
    </submittedName>
</protein>
<reference evidence="2" key="1">
    <citation type="journal article" date="2023" name="Proc. Natl. Acad. Sci. U.S.A.">
        <title>Genomic and structural basis for evolution of tropane alkaloid biosynthesis.</title>
        <authorList>
            <person name="Wanga Y.-J."/>
            <person name="Taina T."/>
            <person name="Yua J.-Y."/>
            <person name="Lia J."/>
            <person name="Xua B."/>
            <person name="Chenc J."/>
            <person name="D'Auriad J.C."/>
            <person name="Huanga J.-P."/>
            <person name="Huanga S.-X."/>
        </authorList>
    </citation>
    <scope>NUCLEOTIDE SEQUENCE [LARGE SCALE GENOMIC DNA]</scope>
    <source>
        <strain evidence="2">cv. KIB-2019</strain>
    </source>
</reference>
<proteinExistence type="predicted"/>
<dbReference type="AlphaFoldDB" id="A0A9Q1RC92"/>
<keyword evidence="2" id="KW-1185">Reference proteome</keyword>
<evidence type="ECO:0000313" key="1">
    <source>
        <dbReference type="EMBL" id="KAJ8549408.1"/>
    </source>
</evidence>
<dbReference type="Proteomes" id="UP001152561">
    <property type="component" value="Unassembled WGS sequence"/>
</dbReference>
<name>A0A9Q1RC92_9SOLA</name>
<gene>
    <name evidence="1" type="ORF">K7X08_033115</name>
</gene>
<sequence>MEFCLKGVFETKVHCEEWNFNTEEGEALYIRSVAKPGTKIGKVFPNKMRLRKVLLKRAVDDPMIVQWRRFNFRPILSRFGKEFKGLLPVPEKAGRGCNNLNMESNGRALKQPVKEITAAEMLMIK</sequence>
<comment type="caution">
    <text evidence="1">The sequence shown here is derived from an EMBL/GenBank/DDBJ whole genome shotgun (WGS) entry which is preliminary data.</text>
</comment>
<evidence type="ECO:0000313" key="2">
    <source>
        <dbReference type="Proteomes" id="UP001152561"/>
    </source>
</evidence>
<dbReference type="OrthoDB" id="10433806at2759"/>
<organism evidence="1 2">
    <name type="scientific">Anisodus acutangulus</name>
    <dbReference type="NCBI Taxonomy" id="402998"/>
    <lineage>
        <taxon>Eukaryota</taxon>
        <taxon>Viridiplantae</taxon>
        <taxon>Streptophyta</taxon>
        <taxon>Embryophyta</taxon>
        <taxon>Tracheophyta</taxon>
        <taxon>Spermatophyta</taxon>
        <taxon>Magnoliopsida</taxon>
        <taxon>eudicotyledons</taxon>
        <taxon>Gunneridae</taxon>
        <taxon>Pentapetalae</taxon>
        <taxon>asterids</taxon>
        <taxon>lamiids</taxon>
        <taxon>Solanales</taxon>
        <taxon>Solanaceae</taxon>
        <taxon>Solanoideae</taxon>
        <taxon>Hyoscyameae</taxon>
        <taxon>Anisodus</taxon>
    </lineage>
</organism>
<accession>A0A9Q1RC92</accession>